<dbReference type="Pfam" id="PF02782">
    <property type="entry name" value="FGGY_C"/>
    <property type="match status" value="1"/>
</dbReference>
<dbReference type="SUPFAM" id="SSF53067">
    <property type="entry name" value="Actin-like ATPase domain"/>
    <property type="match status" value="2"/>
</dbReference>
<evidence type="ECO:0000259" key="8">
    <source>
        <dbReference type="Pfam" id="PF02782"/>
    </source>
</evidence>
<reference evidence="9 10" key="1">
    <citation type="submission" date="2019-02" db="EMBL/GenBank/DDBJ databases">
        <title>Deep-cultivation of Planctomycetes and their phenomic and genomic characterization uncovers novel biology.</title>
        <authorList>
            <person name="Wiegand S."/>
            <person name="Jogler M."/>
            <person name="Boedeker C."/>
            <person name="Pinto D."/>
            <person name="Vollmers J."/>
            <person name="Rivas-Marin E."/>
            <person name="Kohn T."/>
            <person name="Peeters S.H."/>
            <person name="Heuer A."/>
            <person name="Rast P."/>
            <person name="Oberbeckmann S."/>
            <person name="Bunk B."/>
            <person name="Jeske O."/>
            <person name="Meyerdierks A."/>
            <person name="Storesund J.E."/>
            <person name="Kallscheuer N."/>
            <person name="Luecker S."/>
            <person name="Lage O.M."/>
            <person name="Pohl T."/>
            <person name="Merkel B.J."/>
            <person name="Hornburger P."/>
            <person name="Mueller R.-W."/>
            <person name="Bruemmer F."/>
            <person name="Labrenz M."/>
            <person name="Spormann A.M."/>
            <person name="Op Den Camp H."/>
            <person name="Overmann J."/>
            <person name="Amann R."/>
            <person name="Jetten M.S.M."/>
            <person name="Mascher T."/>
            <person name="Medema M.H."/>
            <person name="Devos D.P."/>
            <person name="Kaster A.-K."/>
            <person name="Ovreas L."/>
            <person name="Rohde M."/>
            <person name="Galperin M.Y."/>
            <person name="Jogler C."/>
        </authorList>
    </citation>
    <scope>NUCLEOTIDE SEQUENCE [LARGE SCALE GENOMIC DNA]</scope>
    <source>
        <strain evidence="9 10">Pla111</strain>
    </source>
</reference>
<dbReference type="InterPro" id="IPR018484">
    <property type="entry name" value="FGGY_N"/>
</dbReference>
<evidence type="ECO:0000256" key="5">
    <source>
        <dbReference type="ARBA" id="ARBA00022840"/>
    </source>
</evidence>
<dbReference type="Gene3D" id="3.30.420.40">
    <property type="match status" value="2"/>
</dbReference>
<feature type="domain" description="Carbohydrate kinase FGGY C-terminal" evidence="8">
    <location>
        <begin position="253"/>
        <end position="442"/>
    </location>
</feature>
<name>A0A5C5VXM4_9BACT</name>
<keyword evidence="3" id="KW-0547">Nucleotide-binding</keyword>
<evidence type="ECO:0000256" key="3">
    <source>
        <dbReference type="ARBA" id="ARBA00022741"/>
    </source>
</evidence>
<dbReference type="GO" id="GO:0008993">
    <property type="term" value="F:rhamnulokinase activity"/>
    <property type="evidence" value="ECO:0007669"/>
    <property type="project" value="UniProtKB-EC"/>
</dbReference>
<proteinExistence type="inferred from homology"/>
<comment type="similarity">
    <text evidence="1">Belongs to the FGGY kinase family.</text>
</comment>
<dbReference type="Pfam" id="PF00370">
    <property type="entry name" value="FGGY_N"/>
    <property type="match status" value="1"/>
</dbReference>
<dbReference type="PANTHER" id="PTHR43095:SF5">
    <property type="entry name" value="XYLULOSE KINASE"/>
    <property type="match status" value="1"/>
</dbReference>
<keyword evidence="6" id="KW-0684">Rhamnose metabolism</keyword>
<evidence type="ECO:0000313" key="10">
    <source>
        <dbReference type="Proteomes" id="UP000318995"/>
    </source>
</evidence>
<dbReference type="GO" id="GO:0019301">
    <property type="term" value="P:rhamnose catabolic process"/>
    <property type="evidence" value="ECO:0007669"/>
    <property type="project" value="InterPro"/>
</dbReference>
<protein>
    <submittedName>
        <fullName evidence="9">Rhamnulokinase</fullName>
        <ecNumber evidence="9">2.7.1.5</ecNumber>
    </submittedName>
</protein>
<dbReference type="CDD" id="cd07771">
    <property type="entry name" value="ASKHA_NBD_FGGY_RhaB-like"/>
    <property type="match status" value="1"/>
</dbReference>
<dbReference type="InterPro" id="IPR050406">
    <property type="entry name" value="FGGY_Carb_Kinase"/>
</dbReference>
<evidence type="ECO:0000256" key="2">
    <source>
        <dbReference type="ARBA" id="ARBA00022679"/>
    </source>
</evidence>
<evidence type="ECO:0000313" key="9">
    <source>
        <dbReference type="EMBL" id="TWT42887.1"/>
    </source>
</evidence>
<evidence type="ECO:0000259" key="7">
    <source>
        <dbReference type="Pfam" id="PF00370"/>
    </source>
</evidence>
<sequence length="494" mass="52697">MLGVLSGDPATLTLEEAHRFEHEPLWTPAGLVWDLTTLWRELLTGVRKGATTARQASVPLRSIGVDTWAVDWALVSPGGDLLGLPRCYRDPRHALARDRFLKEYPGGVEGLYERIGIQPQPFNTLFQLVARRESSPALFASAPAGTKIALLPDLLHDWLGGRLACERTNASSTNLLDPLTGDWDRALFASLGLAADLLPDLVDPGTVLGPIRPELAALLDLSAEVQIVAPATHDTASAVAAAPALNADPGTWAYLSSGTWSLLGVELDKPLTSPAAFAVPFTNERGVGGQTRFLRNIGGLWLLQELRRDLRQAGETYSFAELAELARSAEPLRTVIDPNAAVLAEPGDAMRKLRALASAAGEPVPESAGQLARCCLESLALCYAQTIDLIETLTPARIETLLVFGGGVKNELLNELTAAAIGRPVMLGPSEATAIGNLLVQAQGLGLIESLQAIRAIVERSFPSRRVQPLASEAWRAAHSRYELIVGAAAPTST</sequence>
<comment type="caution">
    <text evidence="9">The sequence shown here is derived from an EMBL/GenBank/DDBJ whole genome shotgun (WGS) entry which is preliminary data.</text>
</comment>
<dbReference type="Proteomes" id="UP000318995">
    <property type="component" value="Unassembled WGS sequence"/>
</dbReference>
<organism evidence="9 10">
    <name type="scientific">Botrimarina hoheduenensis</name>
    <dbReference type="NCBI Taxonomy" id="2528000"/>
    <lineage>
        <taxon>Bacteria</taxon>
        <taxon>Pseudomonadati</taxon>
        <taxon>Planctomycetota</taxon>
        <taxon>Planctomycetia</taxon>
        <taxon>Pirellulales</taxon>
        <taxon>Lacipirellulaceae</taxon>
        <taxon>Botrimarina</taxon>
    </lineage>
</organism>
<feature type="domain" description="Carbohydrate kinase FGGY N-terminal" evidence="7">
    <location>
        <begin position="33"/>
        <end position="239"/>
    </location>
</feature>
<dbReference type="EMBL" id="SJPH01000005">
    <property type="protein sequence ID" value="TWT42887.1"/>
    <property type="molecule type" value="Genomic_DNA"/>
</dbReference>
<keyword evidence="10" id="KW-1185">Reference proteome</keyword>
<dbReference type="EC" id="2.7.1.5" evidence="9"/>
<accession>A0A5C5VXM4</accession>
<dbReference type="InterPro" id="IPR043129">
    <property type="entry name" value="ATPase_NBD"/>
</dbReference>
<keyword evidence="2 9" id="KW-0808">Transferase</keyword>
<gene>
    <name evidence="9" type="primary">rhaB</name>
    <name evidence="9" type="ORF">Pla111_25250</name>
</gene>
<dbReference type="GO" id="GO:0005524">
    <property type="term" value="F:ATP binding"/>
    <property type="evidence" value="ECO:0007669"/>
    <property type="project" value="UniProtKB-KW"/>
</dbReference>
<evidence type="ECO:0000256" key="1">
    <source>
        <dbReference type="ARBA" id="ARBA00009156"/>
    </source>
</evidence>
<dbReference type="InterPro" id="IPR018485">
    <property type="entry name" value="FGGY_C"/>
</dbReference>
<evidence type="ECO:0000256" key="6">
    <source>
        <dbReference type="ARBA" id="ARBA00023308"/>
    </source>
</evidence>
<keyword evidence="5" id="KW-0067">ATP-binding</keyword>
<keyword evidence="4 9" id="KW-0418">Kinase</keyword>
<dbReference type="AlphaFoldDB" id="A0A5C5VXM4"/>
<dbReference type="InterPro" id="IPR013449">
    <property type="entry name" value="Rhamnulokinase"/>
</dbReference>
<dbReference type="PANTHER" id="PTHR43095">
    <property type="entry name" value="SUGAR KINASE"/>
    <property type="match status" value="1"/>
</dbReference>
<evidence type="ECO:0000256" key="4">
    <source>
        <dbReference type="ARBA" id="ARBA00022777"/>
    </source>
</evidence>